<dbReference type="Proteomes" id="UP000515369">
    <property type="component" value="Chromosome"/>
</dbReference>
<evidence type="ECO:0000313" key="1">
    <source>
        <dbReference type="EMBL" id="QMW06221.1"/>
    </source>
</evidence>
<dbReference type="KEGG" id="sfol:H3H32_15685"/>
<dbReference type="RefSeq" id="WP_182463592.1">
    <property type="nucleotide sequence ID" value="NZ_CP059732.1"/>
</dbReference>
<gene>
    <name evidence="1" type="ORF">H3H32_15685</name>
</gene>
<dbReference type="EMBL" id="CP059732">
    <property type="protein sequence ID" value="QMW06221.1"/>
    <property type="molecule type" value="Genomic_DNA"/>
</dbReference>
<dbReference type="AlphaFoldDB" id="A0A7G5H529"/>
<evidence type="ECO:0000313" key="2">
    <source>
        <dbReference type="Proteomes" id="UP000515369"/>
    </source>
</evidence>
<proteinExistence type="predicted"/>
<keyword evidence="2" id="KW-1185">Reference proteome</keyword>
<organism evidence="1 2">
    <name type="scientific">Spirosoma foliorum</name>
    <dbReference type="NCBI Taxonomy" id="2710596"/>
    <lineage>
        <taxon>Bacteria</taxon>
        <taxon>Pseudomonadati</taxon>
        <taxon>Bacteroidota</taxon>
        <taxon>Cytophagia</taxon>
        <taxon>Cytophagales</taxon>
        <taxon>Cytophagaceae</taxon>
        <taxon>Spirosoma</taxon>
    </lineage>
</organism>
<accession>A0A7G5H529</accession>
<protein>
    <submittedName>
        <fullName evidence="1">Uncharacterized protein</fullName>
    </submittedName>
</protein>
<reference evidence="1 2" key="1">
    <citation type="submission" date="2020-07" db="EMBL/GenBank/DDBJ databases">
        <title>Spirosoma foliorum sp. nov., isolated from the leaves on the Nejang mountain Korea, Republic of.</title>
        <authorList>
            <person name="Ho H."/>
            <person name="Lee Y.-J."/>
            <person name="Nurcahyanto D.-A."/>
            <person name="Kim S.-G."/>
        </authorList>
    </citation>
    <scope>NUCLEOTIDE SEQUENCE [LARGE SCALE GENOMIC DNA]</scope>
    <source>
        <strain evidence="1 2">PL0136</strain>
    </source>
</reference>
<sequence length="100" mass="11006">MRPLVDIANQVHTLEKKAGKDQQSGSAYNRPLQRIRQALLELGVSYHSPDGERYSETRTDIEASVTGDSTDNLIITQVIKPIVTYNGQIVQAGIVIVESV</sequence>
<name>A0A7G5H529_9BACT</name>